<name>A0A2N1M690_9GLOM</name>
<comment type="caution">
    <text evidence="2">The sequence shown here is derived from an EMBL/GenBank/DDBJ whole genome shotgun (WGS) entry which is preliminary data.</text>
</comment>
<feature type="compositionally biased region" description="Polar residues" evidence="1">
    <location>
        <begin position="14"/>
        <end position="36"/>
    </location>
</feature>
<protein>
    <submittedName>
        <fullName evidence="2">Uncharacterized protein</fullName>
    </submittedName>
</protein>
<gene>
    <name evidence="2" type="ORF">RhiirC2_798583</name>
</gene>
<dbReference type="AlphaFoldDB" id="A0A2N1M690"/>
<sequence length="67" mass="7794">MEGKEKCQALGNLHKNNQDNNASSIQHTSNKRSQQQKQKEYLVGGGFPKGSRQYRRSSRVLDKRRKY</sequence>
<evidence type="ECO:0000313" key="3">
    <source>
        <dbReference type="Proteomes" id="UP000233469"/>
    </source>
</evidence>
<evidence type="ECO:0000256" key="1">
    <source>
        <dbReference type="SAM" id="MobiDB-lite"/>
    </source>
</evidence>
<reference evidence="2 3" key="2">
    <citation type="submission" date="2017-10" db="EMBL/GenBank/DDBJ databases">
        <title>Extensive intraspecific genome diversity in a model arbuscular mycorrhizal fungus.</title>
        <authorList>
            <person name="Chen E.C.H."/>
            <person name="Morin E."/>
            <person name="Baudet D."/>
            <person name="Noel J."/>
            <person name="Ndikumana S."/>
            <person name="Charron P."/>
            <person name="St-Onge C."/>
            <person name="Giorgi J."/>
            <person name="Grigoriev I.V."/>
            <person name="Roux C."/>
            <person name="Martin F.M."/>
            <person name="Corradi N."/>
        </authorList>
    </citation>
    <scope>NUCLEOTIDE SEQUENCE [LARGE SCALE GENOMIC DNA]</scope>
    <source>
        <strain evidence="2 3">C2</strain>
    </source>
</reference>
<proteinExistence type="predicted"/>
<organism evidence="2 3">
    <name type="scientific">Rhizophagus irregularis</name>
    <dbReference type="NCBI Taxonomy" id="588596"/>
    <lineage>
        <taxon>Eukaryota</taxon>
        <taxon>Fungi</taxon>
        <taxon>Fungi incertae sedis</taxon>
        <taxon>Mucoromycota</taxon>
        <taxon>Glomeromycotina</taxon>
        <taxon>Glomeromycetes</taxon>
        <taxon>Glomerales</taxon>
        <taxon>Glomeraceae</taxon>
        <taxon>Rhizophagus</taxon>
    </lineage>
</organism>
<reference evidence="2 3" key="1">
    <citation type="submission" date="2016-04" db="EMBL/GenBank/DDBJ databases">
        <title>Genome analyses suggest a sexual origin of heterokaryosis in a supposedly ancient asexual fungus.</title>
        <authorList>
            <person name="Ropars J."/>
            <person name="Sedzielewska K."/>
            <person name="Noel J."/>
            <person name="Charron P."/>
            <person name="Farinelli L."/>
            <person name="Marton T."/>
            <person name="Kruger M."/>
            <person name="Pelin A."/>
            <person name="Brachmann A."/>
            <person name="Corradi N."/>
        </authorList>
    </citation>
    <scope>NUCLEOTIDE SEQUENCE [LARGE SCALE GENOMIC DNA]</scope>
    <source>
        <strain evidence="2 3">C2</strain>
    </source>
</reference>
<dbReference type="EMBL" id="LLXL01004704">
    <property type="protein sequence ID" value="PKK57156.1"/>
    <property type="molecule type" value="Genomic_DNA"/>
</dbReference>
<feature type="region of interest" description="Disordered" evidence="1">
    <location>
        <begin position="1"/>
        <end position="67"/>
    </location>
</feature>
<evidence type="ECO:0000313" key="2">
    <source>
        <dbReference type="EMBL" id="PKK57156.1"/>
    </source>
</evidence>
<dbReference type="Proteomes" id="UP000233469">
    <property type="component" value="Unassembled WGS sequence"/>
</dbReference>
<feature type="compositionally biased region" description="Basic residues" evidence="1">
    <location>
        <begin position="52"/>
        <end position="67"/>
    </location>
</feature>
<accession>A0A2N1M690</accession>